<keyword evidence="4" id="KW-0067">ATP-binding</keyword>
<dbReference type="SUPFAM" id="SSF101473">
    <property type="entry name" value="DhaL-like"/>
    <property type="match status" value="1"/>
</dbReference>
<proteinExistence type="predicted"/>
<evidence type="ECO:0000256" key="3">
    <source>
        <dbReference type="ARBA" id="ARBA00022777"/>
    </source>
</evidence>
<keyword evidence="2" id="KW-0547">Nucleotide-binding</keyword>
<evidence type="ECO:0008006" key="9">
    <source>
        <dbReference type="Google" id="ProtNLM"/>
    </source>
</evidence>
<reference evidence="7 8" key="1">
    <citation type="journal article" date="2019" name="Emerg. Microbes Infect.">
        <title>Comprehensive subspecies identification of 175 nontuberculous mycobacteria species based on 7547 genomic profiles.</title>
        <authorList>
            <person name="Matsumoto Y."/>
            <person name="Kinjo T."/>
            <person name="Motooka D."/>
            <person name="Nabeya D."/>
            <person name="Jung N."/>
            <person name="Uechi K."/>
            <person name="Horii T."/>
            <person name="Iida T."/>
            <person name="Fujita J."/>
            <person name="Nakamura S."/>
        </authorList>
    </citation>
    <scope>NUCLEOTIDE SEQUENCE [LARGE SCALE GENOMIC DNA]</scope>
    <source>
        <strain evidence="7 8">JCM 15296</strain>
    </source>
</reference>
<evidence type="ECO:0000256" key="2">
    <source>
        <dbReference type="ARBA" id="ARBA00022741"/>
    </source>
</evidence>
<dbReference type="InterPro" id="IPR004007">
    <property type="entry name" value="DhaL_dom"/>
</dbReference>
<evidence type="ECO:0000256" key="4">
    <source>
        <dbReference type="ARBA" id="ARBA00022840"/>
    </source>
</evidence>
<gene>
    <name evidence="7" type="ORF">MAUB_02810</name>
</gene>
<organism evidence="7 8">
    <name type="scientific">Mycolicibacterium aubagnense</name>
    <dbReference type="NCBI Taxonomy" id="319707"/>
    <lineage>
        <taxon>Bacteria</taxon>
        <taxon>Bacillati</taxon>
        <taxon>Actinomycetota</taxon>
        <taxon>Actinomycetes</taxon>
        <taxon>Mycobacteriales</taxon>
        <taxon>Mycobacteriaceae</taxon>
        <taxon>Mycolicibacterium</taxon>
    </lineage>
</organism>
<keyword evidence="1" id="KW-0808">Transferase</keyword>
<name>A0ABM7I6A7_9MYCO</name>
<evidence type="ECO:0000313" key="8">
    <source>
        <dbReference type="Proteomes" id="UP000465609"/>
    </source>
</evidence>
<dbReference type="PANTHER" id="PTHR28629">
    <property type="entry name" value="TRIOKINASE/FMN CYCLASE"/>
    <property type="match status" value="1"/>
</dbReference>
<dbReference type="Gene3D" id="3.30.1180.20">
    <property type="entry name" value="Dihydroxyacetone kinase, domain 2"/>
    <property type="match status" value="1"/>
</dbReference>
<keyword evidence="3" id="KW-0418">Kinase</keyword>
<keyword evidence="8" id="KW-1185">Reference proteome</keyword>
<dbReference type="PANTHER" id="PTHR28629:SF4">
    <property type="entry name" value="TRIOKINASE_FMN CYCLASE"/>
    <property type="match status" value="1"/>
</dbReference>
<dbReference type="Proteomes" id="UP000465609">
    <property type="component" value="Chromosome"/>
</dbReference>
<evidence type="ECO:0000259" key="6">
    <source>
        <dbReference type="PROSITE" id="PS51481"/>
    </source>
</evidence>
<dbReference type="SMART" id="SM01120">
    <property type="entry name" value="Dak2"/>
    <property type="match status" value="1"/>
</dbReference>
<dbReference type="PROSITE" id="PS51481">
    <property type="entry name" value="DHAK"/>
    <property type="match status" value="1"/>
</dbReference>
<feature type="domain" description="DhaK" evidence="6">
    <location>
        <begin position="239"/>
        <end position="562"/>
    </location>
</feature>
<protein>
    <recommendedName>
        <fullName evidence="9">Dihydroxyacetone kinase</fullName>
    </recommendedName>
</protein>
<dbReference type="Pfam" id="PF02734">
    <property type="entry name" value="Dak2"/>
    <property type="match status" value="1"/>
</dbReference>
<dbReference type="PROSITE" id="PS51480">
    <property type="entry name" value="DHAL"/>
    <property type="match status" value="1"/>
</dbReference>
<dbReference type="Pfam" id="PF02733">
    <property type="entry name" value="Dak1"/>
    <property type="match status" value="1"/>
</dbReference>
<dbReference type="SUPFAM" id="SSF82549">
    <property type="entry name" value="DAK1/DegV-like"/>
    <property type="match status" value="1"/>
</dbReference>
<dbReference type="Gene3D" id="1.25.40.340">
    <property type="match status" value="1"/>
</dbReference>
<evidence type="ECO:0000259" key="5">
    <source>
        <dbReference type="PROSITE" id="PS51480"/>
    </source>
</evidence>
<feature type="domain" description="DhaL" evidence="5">
    <location>
        <begin position="4"/>
        <end position="204"/>
    </location>
</feature>
<dbReference type="InterPro" id="IPR050861">
    <property type="entry name" value="Dihydroxyacetone_Kinase"/>
</dbReference>
<dbReference type="EMBL" id="AP022577">
    <property type="protein sequence ID" value="BBX82408.1"/>
    <property type="molecule type" value="Genomic_DNA"/>
</dbReference>
<evidence type="ECO:0000313" key="7">
    <source>
        <dbReference type="EMBL" id="BBX82408.1"/>
    </source>
</evidence>
<dbReference type="InterPro" id="IPR004006">
    <property type="entry name" value="DhaK_dom"/>
</dbReference>
<dbReference type="InterPro" id="IPR036117">
    <property type="entry name" value="DhaL_dom_sf"/>
</dbReference>
<sequence>MSRNTLGQLVRTCVDTALARRAEWDRLDAAVGDGDFGSSVARGAQALAAHWDALERSTAEKFLGAVGALLRREMGGSSGPLLAVACERAGAAAGDVEAIDIAMAAAMLQAAAVGVAEYGQSSVGDKTLLDALVPAADAVAQVAAQGGDTAAAYRAAAAAAASGARATRDYVARRGRAVYSAERNVGAPDPGAVAVAEIAAAVAAGAGVEAPDLSDLQPQTTQPVDTADAASSTKKFLNDPVHAALDSLAGFARSVPELVRWDDVEQIIVRATPLPAGQVGLVSGGGSGHEPLHAGFVGPGMLTAAAPGAVFASPSVDQILAATRAAAAGGGVLHIVKNYTGDVLNFRLAAEAAQAEGIDVASVLVDDDVAVNDSAHTVGKRGTGATLFVHKIAGAVAGAGGTLEHVRSAAADVVRRSASFGFALTSCSPPGAGPILTLGADEIEVGVGIHGEQGRRSDVVRPAADLVAEAADILVASLELGAGSRVAALVNGMGGTPLMELYILFNDLADELARRHISIERNLVGNYVTSLDMAGASFTLVAFDDQLATLWDAPVHTAALRWGC</sequence>
<dbReference type="Gene3D" id="3.40.50.10440">
    <property type="entry name" value="Dihydroxyacetone kinase, domain 1"/>
    <property type="match status" value="1"/>
</dbReference>
<evidence type="ECO:0000256" key="1">
    <source>
        <dbReference type="ARBA" id="ARBA00022679"/>
    </source>
</evidence>
<accession>A0ABM7I6A7</accession>